<sequence length="1505" mass="169789">MASSSDSKYNHIPILEGLVGWSDWKRNMTLVLQEAKVWGHVEGDPNAWDEYPIENMPPRPDANSTPAEMQAYQAWWLTDATARSLIQRRMAPTIAQSISLPAQGATTKVTARQMWQALDLRFAKTDVLAKAEVRRKLTKIKLKDHHDYERFMHEFKDYVALLTGMGVTYDEYDTCLTLLDALPTGLKKESWNNFHQLLSQHMQTHIETEALAVIPSPVNTLFDKLVIRLELECRRLQTLCPANTGPGSEYVNSASTGRQQRPIRKHPNNPDGVKCTNCSKISHDAAHCWAPGGGMAGQGPKVKDDKSDSDKEVSAWAGEFDRGEEQYDVFAAVDMEGDYPNAPDANADFISDDDDFVGLTASNLPLHVRAWLDSACSRHLVKEAGYFWTYEETEARDIQTANNGILRTKATGLCVARVTYNGKSRILRLHDCLHAPTASENLLSAGRFVRNGNSVALSDMKAVVSDPDGKPFMGGPLTSNNLFHLEIEFLLPPPKEPDVCSFVKVPETLDLWHNRLGHPGEVLTRQIVKSIREDSPIVKEPLEQCEPCIIAKHRRQPHPEPSQPQRIYKPLEMISADGCGPFPVHTPHGKLYIIGFIDWATDLPHIDLLATKDQALEAWNALKAKWERQFGCKVVSLMVDGAGEFMGDFARTLREEGIQKVVTAPYEHWLNGKIEVFFRILQSKMRAMITTAQQPLNMWGEAALCATYLIAITPTIKNPISPYERAHKRAPKLTHLRVWGSEECLFMGYSPDGRGYRVRSVRTLRFYTSGNVIFDENIPYKALHETPSVPYSYSSLPTSASHHQNVISPSNSSAGTSPEENPQPTPPPAPTQQRATRRTARVGDTVPARRSSRECNHTTKGEDFQKKTDASNLRLQKLRERRAQETATHLDEVNEEEEDRLSSEEGEKVDAEEEHEEHEEETMSQFVAMCEDGLLEQSDCMSATDVATLDVEEYLRRDEDALIESTFLSIRSDIRRYPSSPTYDMTIPPATYQEAMMRTDRDEWRKVIDKELRMLQDMGVYRDETLPEGRKAIGCRWVFEFKRVENGPPTYKARVVAQGFSQVPHVDYGATFAPVVRSVTTRLLVVHWTLRGWTTHCFDATRAFLWGDLSRVIFMRRPHGYSGRTGNVWRLLKSLYGLKQASLVWYKLLRKTLESLGFIRSEFDHALFIYRRVWQGVEVECEIVTHVDDGAGGTNHDPFMEFVKEQVKKVFDIKDLGPLKSFVGVQYEIDLILKTVHIHQEHFLGTLLEEHELTDCNAVSTPLDPVHPFGRDTDTFPEIPNLTQQFQRLVGSLLYLQQCSRPDISFAVNALSQHASKPEPRHYAAGKRVLRYLKGTKAYRLTFGGKRAHEQLSGLVDADWASSPSRASISGYVWSMAGGPISTSSKKQTCIALSSTESEYISMTRAIQEGLYLKQLCNELGIIIPSPLHICTDNKGAESLATNDSDHGKAKHIDIRYHFIRSHIEAKSFLVSHIPGVLNTADLFTKPLHRAVFSSHVTRLGLVPR</sequence>
<proteinExistence type="predicted"/>
<evidence type="ECO:0000313" key="5">
    <source>
        <dbReference type="EMBL" id="KAF5325195.1"/>
    </source>
</evidence>
<evidence type="ECO:0000313" key="6">
    <source>
        <dbReference type="Proteomes" id="UP000567179"/>
    </source>
</evidence>
<keyword evidence="1" id="KW-0064">Aspartyl protease</keyword>
<dbReference type="Pfam" id="PF25597">
    <property type="entry name" value="SH3_retrovirus"/>
    <property type="match status" value="1"/>
</dbReference>
<feature type="compositionally biased region" description="Pro residues" evidence="3">
    <location>
        <begin position="821"/>
        <end position="830"/>
    </location>
</feature>
<evidence type="ECO:0000256" key="3">
    <source>
        <dbReference type="SAM" id="MobiDB-lite"/>
    </source>
</evidence>
<dbReference type="EMBL" id="JAACJJ010000015">
    <property type="protein sequence ID" value="KAF5325195.1"/>
    <property type="molecule type" value="Genomic_DNA"/>
</dbReference>
<dbReference type="InterPro" id="IPR043502">
    <property type="entry name" value="DNA/RNA_pol_sf"/>
</dbReference>
<reference evidence="5 6" key="1">
    <citation type="journal article" date="2020" name="ISME J.">
        <title>Uncovering the hidden diversity of litter-decomposition mechanisms in mushroom-forming fungi.</title>
        <authorList>
            <person name="Floudas D."/>
            <person name="Bentzer J."/>
            <person name="Ahren D."/>
            <person name="Johansson T."/>
            <person name="Persson P."/>
            <person name="Tunlid A."/>
        </authorList>
    </citation>
    <scope>NUCLEOTIDE SEQUENCE [LARGE SCALE GENOMIC DNA]</scope>
    <source>
        <strain evidence="5 6">CBS 101986</strain>
    </source>
</reference>
<dbReference type="Pfam" id="PF07727">
    <property type="entry name" value="RVT_2"/>
    <property type="match status" value="1"/>
</dbReference>
<feature type="compositionally biased region" description="Basic and acidic residues" evidence="3">
    <location>
        <begin position="900"/>
        <end position="909"/>
    </location>
</feature>
<dbReference type="GO" id="GO:0003723">
    <property type="term" value="F:RNA binding"/>
    <property type="evidence" value="ECO:0007669"/>
    <property type="project" value="UniProtKB-KW"/>
</dbReference>
<feature type="compositionally biased region" description="Basic and acidic residues" evidence="3">
    <location>
        <begin position="877"/>
        <end position="892"/>
    </location>
</feature>
<dbReference type="Proteomes" id="UP000567179">
    <property type="component" value="Unassembled WGS sequence"/>
</dbReference>
<feature type="domain" description="Integrase catalytic" evidence="4">
    <location>
        <begin position="566"/>
        <end position="730"/>
    </location>
</feature>
<dbReference type="PANTHER" id="PTHR11439:SF463">
    <property type="entry name" value="REVERSE TRANSCRIPTASE TY1_COPIA-TYPE DOMAIN-CONTAINING PROTEIN"/>
    <property type="match status" value="1"/>
</dbReference>
<evidence type="ECO:0000256" key="1">
    <source>
        <dbReference type="ARBA" id="ARBA00022750"/>
    </source>
</evidence>
<dbReference type="InterPro" id="IPR057670">
    <property type="entry name" value="SH3_retrovirus"/>
</dbReference>
<evidence type="ECO:0000256" key="2">
    <source>
        <dbReference type="ARBA" id="ARBA00022884"/>
    </source>
</evidence>
<dbReference type="CDD" id="cd09272">
    <property type="entry name" value="RNase_HI_RT_Ty1"/>
    <property type="match status" value="1"/>
</dbReference>
<dbReference type="GO" id="GO:0015074">
    <property type="term" value="P:DNA integration"/>
    <property type="evidence" value="ECO:0007669"/>
    <property type="project" value="InterPro"/>
</dbReference>
<keyword evidence="1" id="KW-0378">Hydrolase</keyword>
<evidence type="ECO:0000259" key="4">
    <source>
        <dbReference type="PROSITE" id="PS50994"/>
    </source>
</evidence>
<dbReference type="InterPro" id="IPR001584">
    <property type="entry name" value="Integrase_cat-core"/>
</dbReference>
<feature type="region of interest" description="Disordered" evidence="3">
    <location>
        <begin position="247"/>
        <end position="269"/>
    </location>
</feature>
<name>A0A8H5F645_9AGAR</name>
<keyword evidence="2" id="KW-0694">RNA-binding</keyword>
<feature type="compositionally biased region" description="Acidic residues" evidence="3">
    <location>
        <begin position="910"/>
        <end position="922"/>
    </location>
</feature>
<dbReference type="InterPro" id="IPR036397">
    <property type="entry name" value="RNaseH_sf"/>
</dbReference>
<dbReference type="GO" id="GO:0005634">
    <property type="term" value="C:nucleus"/>
    <property type="evidence" value="ECO:0007669"/>
    <property type="project" value="UniProtKB-ARBA"/>
</dbReference>
<keyword evidence="6" id="KW-1185">Reference proteome</keyword>
<organism evidence="5 6">
    <name type="scientific">Psilocybe cf. subviscida</name>
    <dbReference type="NCBI Taxonomy" id="2480587"/>
    <lineage>
        <taxon>Eukaryota</taxon>
        <taxon>Fungi</taxon>
        <taxon>Dikarya</taxon>
        <taxon>Basidiomycota</taxon>
        <taxon>Agaricomycotina</taxon>
        <taxon>Agaricomycetes</taxon>
        <taxon>Agaricomycetidae</taxon>
        <taxon>Agaricales</taxon>
        <taxon>Agaricineae</taxon>
        <taxon>Strophariaceae</taxon>
        <taxon>Psilocybe</taxon>
    </lineage>
</organism>
<dbReference type="InterPro" id="IPR013103">
    <property type="entry name" value="RVT_2"/>
</dbReference>
<dbReference type="Pfam" id="PF14223">
    <property type="entry name" value="Retrotran_gag_2"/>
    <property type="match status" value="1"/>
</dbReference>
<dbReference type="OrthoDB" id="3344688at2759"/>
<dbReference type="InterPro" id="IPR054722">
    <property type="entry name" value="PolX-like_BBD"/>
</dbReference>
<dbReference type="Pfam" id="PF22936">
    <property type="entry name" value="Pol_BBD"/>
    <property type="match status" value="1"/>
</dbReference>
<dbReference type="PANTHER" id="PTHR11439">
    <property type="entry name" value="GAG-POL-RELATED RETROTRANSPOSON"/>
    <property type="match status" value="1"/>
</dbReference>
<accession>A0A8H5F645</accession>
<dbReference type="GO" id="GO:0004190">
    <property type="term" value="F:aspartic-type endopeptidase activity"/>
    <property type="evidence" value="ECO:0007669"/>
    <property type="project" value="UniProtKB-KW"/>
</dbReference>
<feature type="compositionally biased region" description="Basic and acidic residues" evidence="3">
    <location>
        <begin position="851"/>
        <end position="869"/>
    </location>
</feature>
<dbReference type="InterPro" id="IPR012337">
    <property type="entry name" value="RNaseH-like_sf"/>
</dbReference>
<dbReference type="Gene3D" id="3.30.420.10">
    <property type="entry name" value="Ribonuclease H-like superfamily/Ribonuclease H"/>
    <property type="match status" value="1"/>
</dbReference>
<comment type="caution">
    <text evidence="5">The sequence shown here is derived from an EMBL/GenBank/DDBJ whole genome shotgun (WGS) entry which is preliminary data.</text>
</comment>
<feature type="compositionally biased region" description="Polar residues" evidence="3">
    <location>
        <begin position="250"/>
        <end position="259"/>
    </location>
</feature>
<dbReference type="PROSITE" id="PS50994">
    <property type="entry name" value="INTEGRASE"/>
    <property type="match status" value="1"/>
</dbReference>
<gene>
    <name evidence="5" type="ORF">D9619_009752</name>
</gene>
<feature type="compositionally biased region" description="Polar residues" evidence="3">
    <location>
        <begin position="794"/>
        <end position="820"/>
    </location>
</feature>
<feature type="region of interest" description="Disordered" evidence="3">
    <location>
        <begin position="794"/>
        <end position="922"/>
    </location>
</feature>
<protein>
    <recommendedName>
        <fullName evidence="4">Integrase catalytic domain-containing protein</fullName>
    </recommendedName>
</protein>
<dbReference type="SUPFAM" id="SSF53098">
    <property type="entry name" value="Ribonuclease H-like"/>
    <property type="match status" value="1"/>
</dbReference>
<keyword evidence="1" id="KW-0645">Protease</keyword>
<dbReference type="Pfam" id="PF13976">
    <property type="entry name" value="gag_pre-integrs"/>
    <property type="match status" value="1"/>
</dbReference>
<dbReference type="InterPro" id="IPR025724">
    <property type="entry name" value="GAG-pre-integrase_dom"/>
</dbReference>
<dbReference type="SUPFAM" id="SSF56672">
    <property type="entry name" value="DNA/RNA polymerases"/>
    <property type="match status" value="1"/>
</dbReference>